<accession>A0AAE0U3E8</accession>
<comment type="caution">
    <text evidence="3">The sequence shown here is derived from an EMBL/GenBank/DDBJ whole genome shotgun (WGS) entry which is preliminary data.</text>
</comment>
<evidence type="ECO:0000313" key="3">
    <source>
        <dbReference type="EMBL" id="KAK3389139.1"/>
    </source>
</evidence>
<evidence type="ECO:0000256" key="1">
    <source>
        <dbReference type="SAM" id="SignalP"/>
    </source>
</evidence>
<dbReference type="Gene3D" id="3.90.1300.10">
    <property type="entry name" value="Amidase signature (AS) domain"/>
    <property type="match status" value="1"/>
</dbReference>
<dbReference type="InterPro" id="IPR036928">
    <property type="entry name" value="AS_sf"/>
</dbReference>
<feature type="chain" id="PRO_5041924588" evidence="1">
    <location>
        <begin position="23"/>
        <end position="555"/>
    </location>
</feature>
<reference evidence="3" key="1">
    <citation type="journal article" date="2023" name="Mol. Phylogenet. Evol.">
        <title>Genome-scale phylogeny and comparative genomics of the fungal order Sordariales.</title>
        <authorList>
            <person name="Hensen N."/>
            <person name="Bonometti L."/>
            <person name="Westerberg I."/>
            <person name="Brannstrom I.O."/>
            <person name="Guillou S."/>
            <person name="Cros-Aarteil S."/>
            <person name="Calhoun S."/>
            <person name="Haridas S."/>
            <person name="Kuo A."/>
            <person name="Mondo S."/>
            <person name="Pangilinan J."/>
            <person name="Riley R."/>
            <person name="LaButti K."/>
            <person name="Andreopoulos B."/>
            <person name="Lipzen A."/>
            <person name="Chen C."/>
            <person name="Yan M."/>
            <person name="Daum C."/>
            <person name="Ng V."/>
            <person name="Clum A."/>
            <person name="Steindorff A."/>
            <person name="Ohm R.A."/>
            <person name="Martin F."/>
            <person name="Silar P."/>
            <person name="Natvig D.O."/>
            <person name="Lalanne C."/>
            <person name="Gautier V."/>
            <person name="Ament-Velasquez S.L."/>
            <person name="Kruys A."/>
            <person name="Hutchinson M.I."/>
            <person name="Powell A.J."/>
            <person name="Barry K."/>
            <person name="Miller A.N."/>
            <person name="Grigoriev I.V."/>
            <person name="Debuchy R."/>
            <person name="Gladieux P."/>
            <person name="Hiltunen Thoren M."/>
            <person name="Johannesson H."/>
        </authorList>
    </citation>
    <scope>NUCLEOTIDE SEQUENCE</scope>
    <source>
        <strain evidence="3">CBS 232.78</strain>
    </source>
</reference>
<protein>
    <submittedName>
        <fullName evidence="3">Amidase</fullName>
    </submittedName>
</protein>
<evidence type="ECO:0000259" key="2">
    <source>
        <dbReference type="Pfam" id="PF01425"/>
    </source>
</evidence>
<gene>
    <name evidence="3" type="ORF">B0H63DRAFT_427469</name>
</gene>
<dbReference type="PANTHER" id="PTHR42678">
    <property type="entry name" value="AMIDASE"/>
    <property type="match status" value="1"/>
</dbReference>
<dbReference type="PANTHER" id="PTHR42678:SF34">
    <property type="entry name" value="OS04G0183300 PROTEIN"/>
    <property type="match status" value="1"/>
</dbReference>
<proteinExistence type="predicted"/>
<sequence>MALFRPLLALVWAIASVQIASGKFRPRAAFPSLIDATVDDIKAALDSQLFTSVDLVNAYLRRIAEANPIVNAVTEVNPDALSIAAALDAERAQGKIRSDLHGVPILIKNNIATADAMNNTAGSLALLGALVPRDSFIASKLRAAGAIILGKSNLSQWANFRSSNSSNGWSAHGGQVSAAYIKNQDPSGSSSGSGVATSLGLVTVSLGTETDGSIISPSQRNNLVGVKPSVGLTSRDLVIPISEHQDTVGPMGRTVKDAAYVLQAIAGPDRNDNYTSAIPTNSIPQLPDYVGACTGGISALRGARLGVPTNAIELFQQFLNGSAQPEVDAFSVALDAMRVGTVGAVIVRDSNFTNLTEWASSTAEGTVLRADFRVNLASYLSKLTTNPNNVSSLSDIRRFTQLTPEEDFPSRDTVTWDEALDAETGFDNTDPRFWPALQEDLFLGGEGGLLGALERYRLDAVVLPSSFAPGFAAIVGAPVVTVPLGFYPPEAPVVMNTRGDLVDTGPNVPFGFSFLGRNFDEVKLIGLAYAFEQLTQVRGKVRPYLVPTKEVSYSS</sequence>
<dbReference type="EMBL" id="JAULSW010000002">
    <property type="protein sequence ID" value="KAK3389139.1"/>
    <property type="molecule type" value="Genomic_DNA"/>
</dbReference>
<organism evidence="3 4">
    <name type="scientific">Podospora didyma</name>
    <dbReference type="NCBI Taxonomy" id="330526"/>
    <lineage>
        <taxon>Eukaryota</taxon>
        <taxon>Fungi</taxon>
        <taxon>Dikarya</taxon>
        <taxon>Ascomycota</taxon>
        <taxon>Pezizomycotina</taxon>
        <taxon>Sordariomycetes</taxon>
        <taxon>Sordariomycetidae</taxon>
        <taxon>Sordariales</taxon>
        <taxon>Podosporaceae</taxon>
        <taxon>Podospora</taxon>
    </lineage>
</organism>
<dbReference type="Pfam" id="PF01425">
    <property type="entry name" value="Amidase"/>
    <property type="match status" value="1"/>
</dbReference>
<keyword evidence="4" id="KW-1185">Reference proteome</keyword>
<dbReference type="InterPro" id="IPR023631">
    <property type="entry name" value="Amidase_dom"/>
</dbReference>
<dbReference type="AlphaFoldDB" id="A0AAE0U3E8"/>
<feature type="domain" description="Amidase" evidence="2">
    <location>
        <begin position="54"/>
        <end position="284"/>
    </location>
</feature>
<dbReference type="SUPFAM" id="SSF75304">
    <property type="entry name" value="Amidase signature (AS) enzymes"/>
    <property type="match status" value="1"/>
</dbReference>
<name>A0AAE0U3E8_9PEZI</name>
<feature type="signal peptide" evidence="1">
    <location>
        <begin position="1"/>
        <end position="22"/>
    </location>
</feature>
<reference evidence="3" key="2">
    <citation type="submission" date="2023-06" db="EMBL/GenBank/DDBJ databases">
        <authorList>
            <consortium name="Lawrence Berkeley National Laboratory"/>
            <person name="Haridas S."/>
            <person name="Hensen N."/>
            <person name="Bonometti L."/>
            <person name="Westerberg I."/>
            <person name="Brannstrom I.O."/>
            <person name="Guillou S."/>
            <person name="Cros-Aarteil S."/>
            <person name="Calhoun S."/>
            <person name="Kuo A."/>
            <person name="Mondo S."/>
            <person name="Pangilinan J."/>
            <person name="Riley R."/>
            <person name="LaButti K."/>
            <person name="Andreopoulos B."/>
            <person name="Lipzen A."/>
            <person name="Chen C."/>
            <person name="Yanf M."/>
            <person name="Daum C."/>
            <person name="Ng V."/>
            <person name="Clum A."/>
            <person name="Steindorff A."/>
            <person name="Ohm R."/>
            <person name="Martin F."/>
            <person name="Silar P."/>
            <person name="Natvig D."/>
            <person name="Lalanne C."/>
            <person name="Gautier V."/>
            <person name="Ament-velasquez S.L."/>
            <person name="Kruys A."/>
            <person name="Hutchinson M.I."/>
            <person name="Powell A.J."/>
            <person name="Barry K."/>
            <person name="Miller A.N."/>
            <person name="Grigoriev I.V."/>
            <person name="Debuchy R."/>
            <person name="Gladieux P."/>
            <person name="Thoren M.H."/>
            <person name="Johannesson H."/>
        </authorList>
    </citation>
    <scope>NUCLEOTIDE SEQUENCE</scope>
    <source>
        <strain evidence="3">CBS 232.78</strain>
    </source>
</reference>
<dbReference type="Proteomes" id="UP001285441">
    <property type="component" value="Unassembled WGS sequence"/>
</dbReference>
<evidence type="ECO:0000313" key="4">
    <source>
        <dbReference type="Proteomes" id="UP001285441"/>
    </source>
</evidence>
<keyword evidence="1" id="KW-0732">Signal</keyword>